<keyword evidence="3" id="KW-1185">Reference proteome</keyword>
<dbReference type="RefSeq" id="WP_072603457.1">
    <property type="nucleotide sequence ID" value="NZ_CP018171.1"/>
</dbReference>
<dbReference type="Gene3D" id="3.10.129.10">
    <property type="entry name" value="Hotdog Thioesterase"/>
    <property type="match status" value="1"/>
</dbReference>
<gene>
    <name evidence="2" type="ORF">BSQ44_09690</name>
</gene>
<dbReference type="Proteomes" id="UP000182840">
    <property type="component" value="Chromosome"/>
</dbReference>
<reference evidence="3" key="1">
    <citation type="submission" date="2016-11" db="EMBL/GenBank/DDBJ databases">
        <title>Mesorhizobium oceanicum sp. nov., isolated from deep seawater in South China Sea.</title>
        <authorList>
            <person name="Fu G.-Y."/>
        </authorList>
    </citation>
    <scope>NUCLEOTIDE SEQUENCE [LARGE SCALE GENOMIC DNA]</scope>
    <source>
        <strain evidence="3">B7</strain>
    </source>
</reference>
<dbReference type="STRING" id="1670800.BSQ44_09690"/>
<dbReference type="InterPro" id="IPR002539">
    <property type="entry name" value="MaoC-like_dom"/>
</dbReference>
<name>A0A1L3SQG4_9HYPH</name>
<evidence type="ECO:0000313" key="2">
    <source>
        <dbReference type="EMBL" id="APH71610.1"/>
    </source>
</evidence>
<dbReference type="CDD" id="cd03450">
    <property type="entry name" value="NodN"/>
    <property type="match status" value="1"/>
</dbReference>
<sequence>MLTVEYASDLAAHAGQAIGHSGWVEITQAAIDDFARLTGDDHWIHVDVERAAREMPRGKTIAHGLYVVSLMPRMQRDIYKVARRGRGLNYGYDRLRFVLPIPVGSRVRLSLTIVEAAPHARGTRLTSEASMEMEGADKPAIVARHIMLIENP</sequence>
<dbReference type="InterPro" id="IPR029069">
    <property type="entry name" value="HotDog_dom_sf"/>
</dbReference>
<dbReference type="SUPFAM" id="SSF54637">
    <property type="entry name" value="Thioesterase/thiol ester dehydrase-isomerase"/>
    <property type="match status" value="1"/>
</dbReference>
<proteinExistence type="predicted"/>
<dbReference type="KEGG" id="meso:BSQ44_09690"/>
<dbReference type="OrthoDB" id="9801735at2"/>
<dbReference type="PANTHER" id="PTHR42993:SF1">
    <property type="entry name" value="MAOC-LIKE DEHYDRATASE DOMAIN-CONTAINING PROTEIN"/>
    <property type="match status" value="1"/>
</dbReference>
<feature type="domain" description="MaoC-like" evidence="1">
    <location>
        <begin position="12"/>
        <end position="120"/>
    </location>
</feature>
<dbReference type="InterPro" id="IPR039375">
    <property type="entry name" value="NodN-like"/>
</dbReference>
<evidence type="ECO:0000313" key="3">
    <source>
        <dbReference type="Proteomes" id="UP000182840"/>
    </source>
</evidence>
<evidence type="ECO:0000259" key="1">
    <source>
        <dbReference type="Pfam" id="PF01575"/>
    </source>
</evidence>
<protein>
    <submittedName>
        <fullName evidence="2">Enoyl-CoA hydratase</fullName>
    </submittedName>
</protein>
<organism evidence="2 3">
    <name type="scientific">Aquibium oceanicum</name>
    <dbReference type="NCBI Taxonomy" id="1670800"/>
    <lineage>
        <taxon>Bacteria</taxon>
        <taxon>Pseudomonadati</taxon>
        <taxon>Pseudomonadota</taxon>
        <taxon>Alphaproteobacteria</taxon>
        <taxon>Hyphomicrobiales</taxon>
        <taxon>Phyllobacteriaceae</taxon>
        <taxon>Aquibium</taxon>
    </lineage>
</organism>
<accession>A0A1L3SQG4</accession>
<dbReference type="EMBL" id="CP018171">
    <property type="protein sequence ID" value="APH71610.1"/>
    <property type="molecule type" value="Genomic_DNA"/>
</dbReference>
<dbReference type="AlphaFoldDB" id="A0A1L3SQG4"/>
<dbReference type="PANTHER" id="PTHR42993">
    <property type="entry name" value="MAOC-LIKE DEHYDRATASE DOMAIN-CONTAINING PROTEIN"/>
    <property type="match status" value="1"/>
</dbReference>
<dbReference type="Pfam" id="PF01575">
    <property type="entry name" value="MaoC_dehydratas"/>
    <property type="match status" value="1"/>
</dbReference>